<dbReference type="Proteomes" id="UP000270094">
    <property type="component" value="Unassembled WGS sequence"/>
</dbReference>
<sequence length="254" mass="28439">MTSTAVPSSTPLLETELPSHEDCSVHIESGGGSGVYLISPDGADAFQAYCDQEKAGGGWTVIQRRIDPSVYFYNRTWQEYEDGFGDFDGSHWLGLQNIYRLAPRQGDSWILRIELRGDHCRGNGCLNKNDGYWWGEWPFKLGEPSSGYVLDLGPMKAGNLTGSGSSLLEKFNGGRPFTAIDRDNDAVNGLNCAQFRNYGGWWHGDCGYVALNGLYGDKVPSLRYMVYTYNDARHRKFYIHPKKSLMMIRPGSLH</sequence>
<organism evidence="2 3">
    <name type="scientific">Strongylus vulgaris</name>
    <name type="common">Blood worm</name>
    <dbReference type="NCBI Taxonomy" id="40348"/>
    <lineage>
        <taxon>Eukaryota</taxon>
        <taxon>Metazoa</taxon>
        <taxon>Ecdysozoa</taxon>
        <taxon>Nematoda</taxon>
        <taxon>Chromadorea</taxon>
        <taxon>Rhabditida</taxon>
        <taxon>Rhabditina</taxon>
        <taxon>Rhabditomorpha</taxon>
        <taxon>Strongyloidea</taxon>
        <taxon>Strongylidae</taxon>
        <taxon>Strongylus</taxon>
    </lineage>
</organism>
<gene>
    <name evidence="2" type="ORF">SVUK_LOCUS10451</name>
</gene>
<dbReference type="Pfam" id="PF00147">
    <property type="entry name" value="Fibrinogen_C"/>
    <property type="match status" value="1"/>
</dbReference>
<feature type="domain" description="Fibrinogen C-terminal" evidence="1">
    <location>
        <begin position="14"/>
        <end position="252"/>
    </location>
</feature>
<dbReference type="PANTHER" id="PTHR19143">
    <property type="entry name" value="FIBRINOGEN/TENASCIN/ANGIOPOEITIN"/>
    <property type="match status" value="1"/>
</dbReference>
<dbReference type="PANTHER" id="PTHR19143:SF444">
    <property type="entry name" value="PROTEIN SCABROUS"/>
    <property type="match status" value="1"/>
</dbReference>
<dbReference type="Gene3D" id="3.90.215.10">
    <property type="entry name" value="Gamma Fibrinogen, chain A, domain 1"/>
    <property type="match status" value="1"/>
</dbReference>
<evidence type="ECO:0000313" key="2">
    <source>
        <dbReference type="EMBL" id="VDM75453.1"/>
    </source>
</evidence>
<keyword evidence="3" id="KW-1185">Reference proteome</keyword>
<dbReference type="InterPro" id="IPR050373">
    <property type="entry name" value="Fibrinogen_C-term_domain"/>
</dbReference>
<evidence type="ECO:0000259" key="1">
    <source>
        <dbReference type="PROSITE" id="PS51406"/>
    </source>
</evidence>
<dbReference type="AlphaFoldDB" id="A0A3P7J4Q8"/>
<accession>A0A3P7J4Q8</accession>
<protein>
    <recommendedName>
        <fullName evidence="1">Fibrinogen C-terminal domain-containing protein</fullName>
    </recommendedName>
</protein>
<proteinExistence type="predicted"/>
<evidence type="ECO:0000313" key="3">
    <source>
        <dbReference type="Proteomes" id="UP000270094"/>
    </source>
</evidence>
<dbReference type="PROSITE" id="PS51406">
    <property type="entry name" value="FIBRINOGEN_C_2"/>
    <property type="match status" value="1"/>
</dbReference>
<reference evidence="2 3" key="1">
    <citation type="submission" date="2018-11" db="EMBL/GenBank/DDBJ databases">
        <authorList>
            <consortium name="Pathogen Informatics"/>
        </authorList>
    </citation>
    <scope>NUCLEOTIDE SEQUENCE [LARGE SCALE GENOMIC DNA]</scope>
</reference>
<dbReference type="SMART" id="SM00186">
    <property type="entry name" value="FBG"/>
    <property type="match status" value="1"/>
</dbReference>
<dbReference type="InterPro" id="IPR002181">
    <property type="entry name" value="Fibrinogen_a/b/g_C_dom"/>
</dbReference>
<dbReference type="GO" id="GO:0005615">
    <property type="term" value="C:extracellular space"/>
    <property type="evidence" value="ECO:0007669"/>
    <property type="project" value="TreeGrafter"/>
</dbReference>
<dbReference type="InterPro" id="IPR036056">
    <property type="entry name" value="Fibrinogen-like_C"/>
</dbReference>
<dbReference type="NCBIfam" id="NF040941">
    <property type="entry name" value="GGGWT_bact"/>
    <property type="match status" value="1"/>
</dbReference>
<name>A0A3P7J4Q8_STRVU</name>
<dbReference type="SUPFAM" id="SSF56496">
    <property type="entry name" value="Fibrinogen C-terminal domain-like"/>
    <property type="match status" value="1"/>
</dbReference>
<dbReference type="InterPro" id="IPR014716">
    <property type="entry name" value="Fibrinogen_a/b/g_C_1"/>
</dbReference>
<dbReference type="OrthoDB" id="7972392at2759"/>
<dbReference type="EMBL" id="UYYB01095354">
    <property type="protein sequence ID" value="VDM75453.1"/>
    <property type="molecule type" value="Genomic_DNA"/>
</dbReference>